<dbReference type="NCBIfam" id="NF009150">
    <property type="entry name" value="PRK12497.1-3"/>
    <property type="match status" value="1"/>
</dbReference>
<dbReference type="Gene3D" id="3.40.1350.10">
    <property type="match status" value="1"/>
</dbReference>
<keyword evidence="4" id="KW-1185">Reference proteome</keyword>
<dbReference type="AlphaFoldDB" id="A0A0C5VVE1"/>
<evidence type="ECO:0000313" key="3">
    <source>
        <dbReference type="EMBL" id="AJQ94419.1"/>
    </source>
</evidence>
<keyword evidence="3" id="KW-0255">Endonuclease</keyword>
<sequence>MFGFHKKTPVNDSGKQAENAAANFLRAQGLTVVDRNYRCKGGEIDLICTSPENILIFVEVRHRRQTSFGSGVDTVNSSKQKKIILTAKTYLQERYGNRLPACRFDVISTTGESYQIDWLQNAFGEYA</sequence>
<dbReference type="Proteomes" id="UP000032266">
    <property type="component" value="Chromosome"/>
</dbReference>
<dbReference type="PANTHER" id="PTHR34039:SF1">
    <property type="entry name" value="UPF0102 PROTEIN YRAN"/>
    <property type="match status" value="1"/>
</dbReference>
<name>A0A0C5VVE1_9GAMM</name>
<dbReference type="GO" id="GO:0003676">
    <property type="term" value="F:nucleic acid binding"/>
    <property type="evidence" value="ECO:0007669"/>
    <property type="project" value="InterPro"/>
</dbReference>
<dbReference type="CDD" id="cd20736">
    <property type="entry name" value="PoNe_Nuclease"/>
    <property type="match status" value="1"/>
</dbReference>
<reference evidence="3 4" key="1">
    <citation type="submission" date="2014-01" db="EMBL/GenBank/DDBJ databases">
        <title>Full genme sequencing of cellulolytic bacterium Gynuella sunshinyii YC6258T gen. nov., sp. nov.</title>
        <authorList>
            <person name="Khan H."/>
            <person name="Chung E.J."/>
            <person name="Chung Y.R."/>
        </authorList>
    </citation>
    <scope>NUCLEOTIDE SEQUENCE [LARGE SCALE GENOMIC DNA]</scope>
    <source>
        <strain evidence="3 4">YC6258</strain>
    </source>
</reference>
<dbReference type="RefSeq" id="WP_044616949.1">
    <property type="nucleotide sequence ID" value="NZ_CP007142.1"/>
</dbReference>
<protein>
    <recommendedName>
        <fullName evidence="2">UPF0102 protein YC6258_02381</fullName>
    </recommendedName>
</protein>
<organism evidence="3 4">
    <name type="scientific">Gynuella sunshinyii YC6258</name>
    <dbReference type="NCBI Taxonomy" id="1445510"/>
    <lineage>
        <taxon>Bacteria</taxon>
        <taxon>Pseudomonadati</taxon>
        <taxon>Pseudomonadota</taxon>
        <taxon>Gammaproteobacteria</taxon>
        <taxon>Oceanospirillales</taxon>
        <taxon>Saccharospirillaceae</taxon>
        <taxon>Gynuella</taxon>
    </lineage>
</organism>
<evidence type="ECO:0000256" key="1">
    <source>
        <dbReference type="ARBA" id="ARBA00006738"/>
    </source>
</evidence>
<dbReference type="STRING" id="1445510.YC6258_02381"/>
<proteinExistence type="inferred from homology"/>
<accession>A0A0C5VVE1</accession>
<gene>
    <name evidence="3" type="ORF">YC6258_02381</name>
</gene>
<dbReference type="NCBIfam" id="TIGR00252">
    <property type="entry name" value="YraN family protein"/>
    <property type="match status" value="1"/>
</dbReference>
<dbReference type="EMBL" id="CP007142">
    <property type="protein sequence ID" value="AJQ94419.1"/>
    <property type="molecule type" value="Genomic_DNA"/>
</dbReference>
<dbReference type="PANTHER" id="PTHR34039">
    <property type="entry name" value="UPF0102 PROTEIN YRAN"/>
    <property type="match status" value="1"/>
</dbReference>
<keyword evidence="3" id="KW-0540">Nuclease</keyword>
<dbReference type="KEGG" id="gsn:YC6258_02381"/>
<dbReference type="InterPro" id="IPR011335">
    <property type="entry name" value="Restrct_endonuc-II-like"/>
</dbReference>
<dbReference type="InterPro" id="IPR011856">
    <property type="entry name" value="tRNA_endonuc-like_dom_sf"/>
</dbReference>
<keyword evidence="3" id="KW-0378">Hydrolase</keyword>
<evidence type="ECO:0000256" key="2">
    <source>
        <dbReference type="HAMAP-Rule" id="MF_00048"/>
    </source>
</evidence>
<dbReference type="HAMAP" id="MF_00048">
    <property type="entry name" value="UPF0102"/>
    <property type="match status" value="1"/>
</dbReference>
<dbReference type="InterPro" id="IPR003509">
    <property type="entry name" value="UPF0102_YraN-like"/>
</dbReference>
<evidence type="ECO:0000313" key="4">
    <source>
        <dbReference type="Proteomes" id="UP000032266"/>
    </source>
</evidence>
<dbReference type="OrthoDB" id="9794876at2"/>
<dbReference type="HOGENOM" id="CLU_115353_1_0_6"/>
<comment type="similarity">
    <text evidence="1 2">Belongs to the UPF0102 family.</text>
</comment>
<dbReference type="Pfam" id="PF02021">
    <property type="entry name" value="UPF0102"/>
    <property type="match status" value="1"/>
</dbReference>
<dbReference type="PATRIC" id="fig|1445510.3.peg.2337"/>
<dbReference type="GO" id="GO:0004519">
    <property type="term" value="F:endonuclease activity"/>
    <property type="evidence" value="ECO:0007669"/>
    <property type="project" value="UniProtKB-KW"/>
</dbReference>
<dbReference type="SUPFAM" id="SSF52980">
    <property type="entry name" value="Restriction endonuclease-like"/>
    <property type="match status" value="1"/>
</dbReference>